<dbReference type="EMBL" id="KB908967">
    <property type="protein sequence ID" value="EOB13777.1"/>
    <property type="molecule type" value="Genomic_DNA"/>
</dbReference>
<dbReference type="GO" id="GO:0042797">
    <property type="term" value="P:tRNA transcription by RNA polymerase III"/>
    <property type="evidence" value="ECO:0007669"/>
    <property type="project" value="TreeGrafter"/>
</dbReference>
<evidence type="ECO:0000256" key="2">
    <source>
        <dbReference type="ARBA" id="ARBA00023163"/>
    </source>
</evidence>
<dbReference type="InterPro" id="IPR006111">
    <property type="entry name" value="Rpo6/Rpb6"/>
</dbReference>
<dbReference type="PANTHER" id="PTHR47227">
    <property type="entry name" value="DNA-DIRECTED RNA POLYMERASE SUBUNIT K"/>
    <property type="match status" value="1"/>
</dbReference>
<dbReference type="Gene3D" id="3.90.940.10">
    <property type="match status" value="1"/>
</dbReference>
<protein>
    <submittedName>
        <fullName evidence="3">DNA-directed RNA polymerases I, II, and III subunit RPABC2</fullName>
    </submittedName>
</protein>
<dbReference type="InterPro" id="IPR006110">
    <property type="entry name" value="Pol_omega/Rpo6/RPB6"/>
</dbReference>
<gene>
    <name evidence="3" type="primary">RPAB2</name>
    <name evidence="3" type="ORF">NBO_59g0001</name>
</gene>
<evidence type="ECO:0000313" key="4">
    <source>
        <dbReference type="Proteomes" id="UP000016927"/>
    </source>
</evidence>
<organism evidence="3 4">
    <name type="scientific">Nosema bombycis (strain CQ1 / CVCC 102059)</name>
    <name type="common">Microsporidian parasite</name>
    <name type="synonym">Pebrine of silkworm</name>
    <dbReference type="NCBI Taxonomy" id="578461"/>
    <lineage>
        <taxon>Eukaryota</taxon>
        <taxon>Fungi</taxon>
        <taxon>Fungi incertae sedis</taxon>
        <taxon>Microsporidia</taxon>
        <taxon>Nosematidae</taxon>
        <taxon>Nosema</taxon>
    </lineage>
</organism>
<evidence type="ECO:0000256" key="1">
    <source>
        <dbReference type="ARBA" id="ARBA00022478"/>
    </source>
</evidence>
<dbReference type="AlphaFoldDB" id="R0KU76"/>
<dbReference type="PANTHER" id="PTHR47227:SF5">
    <property type="entry name" value="DNA-DIRECTED RNA POLYMERASES I, II, AND III SUBUNIT RPABC2"/>
    <property type="match status" value="1"/>
</dbReference>
<dbReference type="Pfam" id="PF01192">
    <property type="entry name" value="RNA_pol_Rpb6"/>
    <property type="match status" value="1"/>
</dbReference>
<dbReference type="GO" id="GO:0000428">
    <property type="term" value="C:DNA-directed RNA polymerase complex"/>
    <property type="evidence" value="ECO:0007669"/>
    <property type="project" value="UniProtKB-KW"/>
</dbReference>
<dbReference type="VEuPathDB" id="MicrosporidiaDB:NBO_59g0001"/>
<dbReference type="STRING" id="578461.R0KU76"/>
<dbReference type="Proteomes" id="UP000016927">
    <property type="component" value="Unassembled WGS sequence"/>
</dbReference>
<proteinExistence type="predicted"/>
<dbReference type="InterPro" id="IPR036161">
    <property type="entry name" value="RPB6/omega-like_sf"/>
</dbReference>
<sequence length="99" mass="11435">MTVKQEEIIILENNNQDTTKKQIERITIPRITKYERAHVLGVRAAQISCGAPPFVDIEDETDSLKIARKELLEGKIPFIIRRKFPDGSFEDWPISELEL</sequence>
<dbReference type="HOGENOM" id="CLU_112527_2_0_1"/>
<dbReference type="NCBIfam" id="NF002207">
    <property type="entry name" value="PRK01099.1-2"/>
    <property type="match status" value="1"/>
</dbReference>
<dbReference type="OMA" id="NTYEKWA"/>
<dbReference type="GO" id="GO:0003899">
    <property type="term" value="F:DNA-directed RNA polymerase activity"/>
    <property type="evidence" value="ECO:0007669"/>
    <property type="project" value="InterPro"/>
</dbReference>
<keyword evidence="1 3" id="KW-0240">DNA-directed RNA polymerase</keyword>
<dbReference type="PIRSF" id="PIRSF000778">
    <property type="entry name" value="RpoK/RPB6"/>
    <property type="match status" value="1"/>
</dbReference>
<accession>R0KU76</accession>
<dbReference type="GO" id="GO:0006366">
    <property type="term" value="P:transcription by RNA polymerase II"/>
    <property type="evidence" value="ECO:0007669"/>
    <property type="project" value="TreeGrafter"/>
</dbReference>
<reference evidence="3 4" key="1">
    <citation type="journal article" date="2013" name="BMC Genomics">
        <title>Comparative genomics of parasitic silkworm microsporidia reveal an association between genome expansion and host adaptation.</title>
        <authorList>
            <person name="Pan G."/>
            <person name="Xu J."/>
            <person name="Li T."/>
            <person name="Xia Q."/>
            <person name="Liu S.L."/>
            <person name="Zhang G."/>
            <person name="Li S."/>
            <person name="Li C."/>
            <person name="Liu H."/>
            <person name="Yang L."/>
            <person name="Liu T."/>
            <person name="Zhang X."/>
            <person name="Wu Z."/>
            <person name="Fan W."/>
            <person name="Dang X."/>
            <person name="Xiang H."/>
            <person name="Tao M."/>
            <person name="Li Y."/>
            <person name="Hu J."/>
            <person name="Li Z."/>
            <person name="Lin L."/>
            <person name="Luo J."/>
            <person name="Geng L."/>
            <person name="Wang L."/>
            <person name="Long M."/>
            <person name="Wan Y."/>
            <person name="He N."/>
            <person name="Zhang Z."/>
            <person name="Lu C."/>
            <person name="Keeling P.J."/>
            <person name="Wang J."/>
            <person name="Xiang Z."/>
            <person name="Zhou Z."/>
        </authorList>
    </citation>
    <scope>NUCLEOTIDE SEQUENCE [LARGE SCALE GENOMIC DNA]</scope>
    <source>
        <strain evidence="4">CQ1 / CVCC 102059</strain>
    </source>
</reference>
<dbReference type="SUPFAM" id="SSF63562">
    <property type="entry name" value="RPB6/omega subunit-like"/>
    <property type="match status" value="1"/>
</dbReference>
<dbReference type="GO" id="GO:0006360">
    <property type="term" value="P:transcription by RNA polymerase I"/>
    <property type="evidence" value="ECO:0007669"/>
    <property type="project" value="TreeGrafter"/>
</dbReference>
<name>R0KU76_NOSB1</name>
<dbReference type="OrthoDB" id="259769at2759"/>
<keyword evidence="4" id="KW-1185">Reference proteome</keyword>
<dbReference type="GO" id="GO:0003677">
    <property type="term" value="F:DNA binding"/>
    <property type="evidence" value="ECO:0007669"/>
    <property type="project" value="InterPro"/>
</dbReference>
<evidence type="ECO:0000313" key="3">
    <source>
        <dbReference type="EMBL" id="EOB13777.1"/>
    </source>
</evidence>
<keyword evidence="2" id="KW-0804">Transcription</keyword>